<feature type="transmembrane region" description="Helical" evidence="5">
    <location>
        <begin position="184"/>
        <end position="202"/>
    </location>
</feature>
<sequence>MKRMSASFFTSRIASSSQRTSQNAFSRASGAARSYYQQAQQQEGALAGSGMRKLLVGGAIFGGTLVAINLVFNRETRDDGGMPVYEREYLNNTFLHTGLGIGIIGLTARQMVQTGFVYRLMVTNPWVVGIGGLALSFATMIGTRSISPDNYVPKYALWTAFNATQAAFVAPLLAFVPRALLGRAGLYTIAMMGALSVVGATAKQEKYLYIGGPLLAGAAIVAASGLAPLVIPVTAVRTLAFTENLWLYGGLAVFGGFTLYDVQKVLYHARLAQAGVMRRDPVNESISLELDFLNIFIRMVQILLLQQNRRK</sequence>
<dbReference type="Proteomes" id="UP000616885">
    <property type="component" value="Unassembled WGS sequence"/>
</dbReference>
<evidence type="ECO:0000256" key="4">
    <source>
        <dbReference type="ARBA" id="ARBA00023136"/>
    </source>
</evidence>
<dbReference type="PANTHER" id="PTHR23291:SF112">
    <property type="entry name" value="GROWTH HORMONE-INDUCIBLE TRANSMEMBRANE PROTEIN"/>
    <property type="match status" value="1"/>
</dbReference>
<gene>
    <name evidence="6" type="ORF">IM811_015017</name>
</gene>
<dbReference type="Pfam" id="PF01027">
    <property type="entry name" value="Bax1-I"/>
    <property type="match status" value="1"/>
</dbReference>
<dbReference type="InterPro" id="IPR006214">
    <property type="entry name" value="Bax_inhibitor_1-related"/>
</dbReference>
<keyword evidence="2 5" id="KW-0812">Transmembrane</keyword>
<feature type="transmembrane region" description="Helical" evidence="5">
    <location>
        <begin position="93"/>
        <end position="112"/>
    </location>
</feature>
<keyword evidence="4 5" id="KW-0472">Membrane</keyword>
<feature type="transmembrane region" description="Helical" evidence="5">
    <location>
        <begin position="208"/>
        <end position="233"/>
    </location>
</feature>
<dbReference type="PANTHER" id="PTHR23291">
    <property type="entry name" value="BAX INHIBITOR-RELATED"/>
    <property type="match status" value="1"/>
</dbReference>
<name>A0A8H7N813_BIOOC</name>
<evidence type="ECO:0000256" key="1">
    <source>
        <dbReference type="ARBA" id="ARBA00004141"/>
    </source>
</evidence>
<comment type="similarity">
    <text evidence="5">Belongs to the BI1 family.</text>
</comment>
<feature type="transmembrane region" description="Helical" evidence="5">
    <location>
        <begin position="54"/>
        <end position="73"/>
    </location>
</feature>
<dbReference type="EMBL" id="JADCTT010000006">
    <property type="protein sequence ID" value="KAF9750797.1"/>
    <property type="molecule type" value="Genomic_DNA"/>
</dbReference>
<dbReference type="AlphaFoldDB" id="A0A8H7N813"/>
<feature type="transmembrane region" description="Helical" evidence="5">
    <location>
        <begin position="155"/>
        <end position="177"/>
    </location>
</feature>
<organism evidence="6 7">
    <name type="scientific">Bionectria ochroleuca</name>
    <name type="common">Gliocladium roseum</name>
    <dbReference type="NCBI Taxonomy" id="29856"/>
    <lineage>
        <taxon>Eukaryota</taxon>
        <taxon>Fungi</taxon>
        <taxon>Dikarya</taxon>
        <taxon>Ascomycota</taxon>
        <taxon>Pezizomycotina</taxon>
        <taxon>Sordariomycetes</taxon>
        <taxon>Hypocreomycetidae</taxon>
        <taxon>Hypocreales</taxon>
        <taxon>Bionectriaceae</taxon>
        <taxon>Clonostachys</taxon>
    </lineage>
</organism>
<evidence type="ECO:0000313" key="7">
    <source>
        <dbReference type="Proteomes" id="UP000616885"/>
    </source>
</evidence>
<feature type="transmembrane region" description="Helical" evidence="5">
    <location>
        <begin position="124"/>
        <end position="143"/>
    </location>
</feature>
<evidence type="ECO:0000256" key="3">
    <source>
        <dbReference type="ARBA" id="ARBA00022989"/>
    </source>
</evidence>
<evidence type="ECO:0000256" key="2">
    <source>
        <dbReference type="ARBA" id="ARBA00022692"/>
    </source>
</evidence>
<evidence type="ECO:0008006" key="8">
    <source>
        <dbReference type="Google" id="ProtNLM"/>
    </source>
</evidence>
<protein>
    <recommendedName>
        <fullName evidence="8">Bax Inhibitor family protein</fullName>
    </recommendedName>
</protein>
<feature type="transmembrane region" description="Helical" evidence="5">
    <location>
        <begin position="245"/>
        <end position="266"/>
    </location>
</feature>
<comment type="subcellular location">
    <subcellularLocation>
        <location evidence="1">Membrane</location>
        <topology evidence="1">Multi-pass membrane protein</topology>
    </subcellularLocation>
</comment>
<dbReference type="GO" id="GO:0005743">
    <property type="term" value="C:mitochondrial inner membrane"/>
    <property type="evidence" value="ECO:0007669"/>
    <property type="project" value="TreeGrafter"/>
</dbReference>
<proteinExistence type="inferred from homology"/>
<evidence type="ECO:0000256" key="5">
    <source>
        <dbReference type="RuleBase" id="RU004379"/>
    </source>
</evidence>
<evidence type="ECO:0000313" key="6">
    <source>
        <dbReference type="EMBL" id="KAF9750797.1"/>
    </source>
</evidence>
<accession>A0A8H7N813</accession>
<reference evidence="6" key="1">
    <citation type="submission" date="2020-10" db="EMBL/GenBank/DDBJ databases">
        <title>High-Quality Genome Resource of Clonostachys rosea strain S41 by Oxford Nanopore Long-Read Sequencing.</title>
        <authorList>
            <person name="Wang H."/>
        </authorList>
    </citation>
    <scope>NUCLEOTIDE SEQUENCE</scope>
    <source>
        <strain evidence="6">S41</strain>
    </source>
</reference>
<keyword evidence="3 5" id="KW-1133">Transmembrane helix</keyword>
<comment type="caution">
    <text evidence="6">The sequence shown here is derived from an EMBL/GenBank/DDBJ whole genome shotgun (WGS) entry which is preliminary data.</text>
</comment>